<dbReference type="InterPro" id="IPR019805">
    <property type="entry name" value="Heat_shock_protein_90_CS"/>
</dbReference>
<dbReference type="SUPFAM" id="SSF54211">
    <property type="entry name" value="Ribosomal protein S5 domain 2-like"/>
    <property type="match status" value="1"/>
</dbReference>
<dbReference type="GO" id="GO:0051082">
    <property type="term" value="F:unfolded protein binding"/>
    <property type="evidence" value="ECO:0007669"/>
    <property type="project" value="InterPro"/>
</dbReference>
<dbReference type="InterPro" id="IPR037196">
    <property type="entry name" value="HSP90_C"/>
</dbReference>
<dbReference type="eggNOG" id="COG0326">
    <property type="taxonomic scope" value="Bacteria"/>
</dbReference>
<evidence type="ECO:0000313" key="7">
    <source>
        <dbReference type="Proteomes" id="UP000030598"/>
    </source>
</evidence>
<dbReference type="GO" id="GO:0005524">
    <property type="term" value="F:ATP binding"/>
    <property type="evidence" value="ECO:0007669"/>
    <property type="project" value="UniProtKB-KW"/>
</dbReference>
<feature type="binding site" evidence="5">
    <location>
        <position position="80"/>
    </location>
    <ligand>
        <name>ATP</name>
        <dbReference type="ChEBI" id="CHEBI:30616"/>
    </ligand>
</feature>
<dbReference type="InterPro" id="IPR020568">
    <property type="entry name" value="Ribosomal_Su5_D2-typ_SF"/>
</dbReference>
<comment type="similarity">
    <text evidence="1">Belongs to the heat shock protein 90 family.</text>
</comment>
<dbReference type="Pfam" id="PF13589">
    <property type="entry name" value="HATPase_c_3"/>
    <property type="match status" value="1"/>
</dbReference>
<gene>
    <name evidence="6" type="ORF">EU91_0931</name>
</gene>
<dbReference type="SUPFAM" id="SSF55874">
    <property type="entry name" value="ATPase domain of HSP90 chaperone/DNA topoisomerase II/histidine kinase"/>
    <property type="match status" value="1"/>
</dbReference>
<dbReference type="GO" id="GO:0140662">
    <property type="term" value="F:ATP-dependent protein folding chaperone"/>
    <property type="evidence" value="ECO:0007669"/>
    <property type="project" value="InterPro"/>
</dbReference>
<keyword evidence="3 5" id="KW-0067">ATP-binding</keyword>
<keyword evidence="2 5" id="KW-0547">Nucleotide-binding</keyword>
<accession>A0A0A1ZH58</accession>
<dbReference type="RefSeq" id="WP_032524429.1">
    <property type="nucleotide sequence ID" value="NZ_CP138934.1"/>
</dbReference>
<feature type="binding site" evidence="5">
    <location>
        <position position="31"/>
    </location>
    <ligand>
        <name>ATP</name>
        <dbReference type="ChEBI" id="CHEBI:30616"/>
    </ligand>
</feature>
<dbReference type="AlphaFoldDB" id="A0A0A1ZH58"/>
<dbReference type="InterPro" id="IPR001404">
    <property type="entry name" value="Hsp90_fam"/>
</dbReference>
<keyword evidence="4" id="KW-0143">Chaperone</keyword>
<dbReference type="InterPro" id="IPR036890">
    <property type="entry name" value="HATPase_C_sf"/>
</dbReference>
<proteinExistence type="inferred from homology"/>
<dbReference type="Proteomes" id="UP000030598">
    <property type="component" value="Unassembled WGS sequence"/>
</dbReference>
<comment type="caution">
    <text evidence="6">The sequence shown here is derived from an EMBL/GenBank/DDBJ whole genome shotgun (WGS) entry which is preliminary data.</text>
</comment>
<evidence type="ECO:0000256" key="5">
    <source>
        <dbReference type="PIRSR" id="PIRSR002583-1"/>
    </source>
</evidence>
<evidence type="ECO:0000256" key="3">
    <source>
        <dbReference type="ARBA" id="ARBA00022840"/>
    </source>
</evidence>
<dbReference type="Gene3D" id="3.30.230.80">
    <property type="match status" value="1"/>
</dbReference>
<dbReference type="EMBL" id="JNAH01000004">
    <property type="protein sequence ID" value="KGF87896.1"/>
    <property type="molecule type" value="Genomic_DNA"/>
</dbReference>
<name>A0A0A1ZH58_PROMR</name>
<evidence type="ECO:0000313" key="6">
    <source>
        <dbReference type="EMBL" id="KGF87896.1"/>
    </source>
</evidence>
<sequence length="634" mass="72442">MEKGEIRINTENIFPIIKKAVYSDHEIFLRELVSNGVDAISKRRMASMAGDCENTEEAQVIITINREQNTLTISDNGIGMNDEEIKKYINQVAFSSAEEFLTKYKKDNDEFIGHFGLGFYSSFMVADRVDILTKSAIGESKAFKWSCDGSPNFTLEESERVSIGTDVILHLLEEEKEFIEPERIKSLIKKYCDFMPIDVLLEGEIINKKNPPWRKQPNELKDEDYIELYKYLYPFQGDPLLWIHLNTDYPYDIQGILYFPKLSGRADWEKGEIKLFCNQVFVSDSIKEIVPKYLLPLRGVIDSTDIPLNVSRSALQTDRKVRSISSFISKKIANKLKDLIKNSPEFYAEIWDSISAFIKIGAIEDDKFADLVDSSIIFETIINSEKDVTKDIENKSLIKSNDKYFTTLANYKERNKINDSKKIIYCSDLIAQSSALNICLSDNKEVIKSDPLIDAQFLPWLESKNEDYQFQRVDSEINELEDKESNEIVDKDGKSNTDNLRDTIVKALNNEKVTVKVHSLSSKDAPPAMILLPEQMRRINDMGAYMEQKMPGLPEYHVLLINKEHPLIVGLNKITSSKIIIDKKDSIENPLASKIVNHVYDMAKLSVGGLDQEQIIILQNNNAELISELLNSTN</sequence>
<dbReference type="Gene3D" id="3.40.50.11260">
    <property type="match status" value="1"/>
</dbReference>
<evidence type="ECO:0000256" key="2">
    <source>
        <dbReference type="ARBA" id="ARBA00022741"/>
    </source>
</evidence>
<dbReference type="PRINTS" id="PR00775">
    <property type="entry name" value="HEATSHOCK90"/>
</dbReference>
<dbReference type="Gene3D" id="1.20.120.790">
    <property type="entry name" value="Heat shock protein 90, C-terminal domain"/>
    <property type="match status" value="1"/>
</dbReference>
<dbReference type="NCBIfam" id="NF003555">
    <property type="entry name" value="PRK05218.1"/>
    <property type="match status" value="1"/>
</dbReference>
<reference evidence="7" key="1">
    <citation type="journal article" date="2014" name="Sci. Data">
        <title>Genomes of diverse isolates of the marine cyanobacterium Prochlorococcus.</title>
        <authorList>
            <person name="Biller S."/>
            <person name="Berube P."/>
            <person name="Thompson J."/>
            <person name="Kelly L."/>
            <person name="Roggensack S."/>
            <person name="Awad L."/>
            <person name="Roache-Johnson K."/>
            <person name="Ding H."/>
            <person name="Giovannoni S.J."/>
            <person name="Moore L.R."/>
            <person name="Chisholm S.W."/>
        </authorList>
    </citation>
    <scope>NUCLEOTIDE SEQUENCE [LARGE SCALE GENOMIC DNA]</scope>
    <source>
        <strain evidence="7">GP2</strain>
    </source>
</reference>
<feature type="binding site" evidence="5">
    <location>
        <position position="35"/>
    </location>
    <ligand>
        <name>ATP</name>
        <dbReference type="ChEBI" id="CHEBI:30616"/>
    </ligand>
</feature>
<protein>
    <submittedName>
        <fullName evidence="6">Chaperone protein HtpG</fullName>
    </submittedName>
</protein>
<dbReference type="STRING" id="59925.EU91_0931"/>
<feature type="binding site" evidence="5">
    <location>
        <position position="75"/>
    </location>
    <ligand>
        <name>ATP</name>
        <dbReference type="ChEBI" id="CHEBI:30616"/>
    </ligand>
</feature>
<organism evidence="6 7">
    <name type="scientific">Prochlorococcus marinus str. GP2</name>
    <dbReference type="NCBI Taxonomy" id="59925"/>
    <lineage>
        <taxon>Bacteria</taxon>
        <taxon>Bacillati</taxon>
        <taxon>Cyanobacteriota</taxon>
        <taxon>Cyanophyceae</taxon>
        <taxon>Synechococcales</taxon>
        <taxon>Prochlorococcaceae</taxon>
        <taxon>Prochlorococcus</taxon>
    </lineage>
</organism>
<dbReference type="InterPro" id="IPR020575">
    <property type="entry name" value="Hsp90_N"/>
</dbReference>
<dbReference type="OrthoDB" id="9802640at2"/>
<dbReference type="Gene3D" id="3.30.565.10">
    <property type="entry name" value="Histidine kinase-like ATPase, C-terminal domain"/>
    <property type="match status" value="1"/>
</dbReference>
<feature type="binding site" evidence="5">
    <location>
        <position position="312"/>
    </location>
    <ligand>
        <name>ATP</name>
        <dbReference type="ChEBI" id="CHEBI:30616"/>
    </ligand>
</feature>
<feature type="binding site" evidence="5">
    <location>
        <position position="165"/>
    </location>
    <ligand>
        <name>ATP</name>
        <dbReference type="ChEBI" id="CHEBI:30616"/>
    </ligand>
</feature>
<dbReference type="PANTHER" id="PTHR11528">
    <property type="entry name" value="HEAT SHOCK PROTEIN 90 FAMILY MEMBER"/>
    <property type="match status" value="1"/>
</dbReference>
<evidence type="ECO:0000256" key="4">
    <source>
        <dbReference type="ARBA" id="ARBA00023186"/>
    </source>
</evidence>
<dbReference type="PIRSF" id="PIRSF002583">
    <property type="entry name" value="Hsp90"/>
    <property type="match status" value="1"/>
</dbReference>
<dbReference type="PROSITE" id="PS00298">
    <property type="entry name" value="HSP90"/>
    <property type="match status" value="1"/>
</dbReference>
<dbReference type="GO" id="GO:0016887">
    <property type="term" value="F:ATP hydrolysis activity"/>
    <property type="evidence" value="ECO:0007669"/>
    <property type="project" value="InterPro"/>
</dbReference>
<evidence type="ECO:0000256" key="1">
    <source>
        <dbReference type="ARBA" id="ARBA00008239"/>
    </source>
</evidence>
<dbReference type="Pfam" id="PF00183">
    <property type="entry name" value="HSP90"/>
    <property type="match status" value="1"/>
</dbReference>